<dbReference type="Proteomes" id="UP000218231">
    <property type="component" value="Unassembled WGS sequence"/>
</dbReference>
<evidence type="ECO:0000313" key="1">
    <source>
        <dbReference type="EMBL" id="PAV58838.1"/>
    </source>
</evidence>
<dbReference type="AntiFam" id="ANF00133">
    <property type="entry name" value="Shadow ORF (opposite mccA)"/>
</dbReference>
<organism evidence="1 2">
    <name type="scientific">Diploscapter pachys</name>
    <dbReference type="NCBI Taxonomy" id="2018661"/>
    <lineage>
        <taxon>Eukaryota</taxon>
        <taxon>Metazoa</taxon>
        <taxon>Ecdysozoa</taxon>
        <taxon>Nematoda</taxon>
        <taxon>Chromadorea</taxon>
        <taxon>Rhabditida</taxon>
        <taxon>Rhabditina</taxon>
        <taxon>Rhabditomorpha</taxon>
        <taxon>Rhabditoidea</taxon>
        <taxon>Rhabditidae</taxon>
        <taxon>Diploscapter</taxon>
    </lineage>
</organism>
<protein>
    <submittedName>
        <fullName evidence="1">Uncharacterized protein</fullName>
    </submittedName>
</protein>
<evidence type="ECO:0000313" key="2">
    <source>
        <dbReference type="Proteomes" id="UP000218231"/>
    </source>
</evidence>
<name>A0A2A2JAN5_9BILA</name>
<comment type="caution">
    <text evidence="1">The sequence shown here is derived from an EMBL/GenBank/DDBJ whole genome shotgun (WGS) entry which is preliminary data.</text>
</comment>
<sequence>MHYLLVSPLHRAVSLEQMDDASVMVAQKLNLDVSRSFDELQTINHSQCGGFTSSPLTFSTNRLPSPNALRASENALLNNSSTSSILSILLIPLPPPP</sequence>
<keyword evidence="2" id="KW-1185">Reference proteome</keyword>
<dbReference type="AlphaFoldDB" id="A0A2A2JAN5"/>
<gene>
    <name evidence="1" type="ORF">WR25_08846</name>
</gene>
<proteinExistence type="predicted"/>
<dbReference type="EMBL" id="LIAE01010556">
    <property type="protein sequence ID" value="PAV58838.1"/>
    <property type="molecule type" value="Genomic_DNA"/>
</dbReference>
<reference evidence="1 2" key="1">
    <citation type="journal article" date="2017" name="Curr. Biol.">
        <title>Genome architecture and evolution of a unichromosomal asexual nematode.</title>
        <authorList>
            <person name="Fradin H."/>
            <person name="Zegar C."/>
            <person name="Gutwein M."/>
            <person name="Lucas J."/>
            <person name="Kovtun M."/>
            <person name="Corcoran D."/>
            <person name="Baugh L.R."/>
            <person name="Kiontke K."/>
            <person name="Gunsalus K."/>
            <person name="Fitch D.H."/>
            <person name="Piano F."/>
        </authorList>
    </citation>
    <scope>NUCLEOTIDE SEQUENCE [LARGE SCALE GENOMIC DNA]</scope>
    <source>
        <strain evidence="1">PF1309</strain>
    </source>
</reference>
<accession>A0A2A2JAN5</accession>